<dbReference type="Pfam" id="PF07012">
    <property type="entry name" value="Curlin_rpt"/>
    <property type="match status" value="1"/>
</dbReference>
<gene>
    <name evidence="4" type="ORF">WI372_07190</name>
</gene>
<organism evidence="4 5">
    <name type="scientific">Gaopeijia maritima</name>
    <dbReference type="NCBI Taxonomy" id="3119007"/>
    <lineage>
        <taxon>Bacteria</taxon>
        <taxon>Pseudomonadati</taxon>
        <taxon>Gemmatimonadota</taxon>
        <taxon>Longimicrobiia</taxon>
        <taxon>Gaopeijiales</taxon>
        <taxon>Gaopeijiaceae</taxon>
        <taxon>Gaopeijia</taxon>
    </lineage>
</organism>
<dbReference type="Proteomes" id="UP001484239">
    <property type="component" value="Unassembled WGS sequence"/>
</dbReference>
<protein>
    <submittedName>
        <fullName evidence="4">Uncharacterized protein</fullName>
    </submittedName>
</protein>
<proteinExistence type="inferred from homology"/>
<name>A0ABU9EA09_9BACT</name>
<dbReference type="InterPro" id="IPR009742">
    <property type="entry name" value="Curlin_rpt"/>
</dbReference>
<evidence type="ECO:0000256" key="2">
    <source>
        <dbReference type="ARBA" id="ARBA00022729"/>
    </source>
</evidence>
<sequence>MSPRIVGLLGVALTLLPSAATGQTAASEALIQQVGAPGATDAQTLEVLTGLGFDPGTAPDLVSLLIAAALSGGLAAGNHAVIDQWGEGHRAAIHQRGTNLVAGVAQEGVRQVADILQEGSGHLVGLWLEGTDNAVQVTQRGADNRYFLDFRGDALRHTVVQQGIGLRAIQLGRVAQPFGIVQRGTDLEIRIEHHDGNHE</sequence>
<keyword evidence="2 3" id="KW-0732">Signal</keyword>
<evidence type="ECO:0000313" key="4">
    <source>
        <dbReference type="EMBL" id="MEK9500755.1"/>
    </source>
</evidence>
<reference evidence="4 5" key="1">
    <citation type="submission" date="2024-02" db="EMBL/GenBank/DDBJ databases">
        <title>A novel Gemmatimonadota bacterium.</title>
        <authorList>
            <person name="Du Z.-J."/>
            <person name="Ye Y.-Q."/>
        </authorList>
    </citation>
    <scope>NUCLEOTIDE SEQUENCE [LARGE SCALE GENOMIC DNA]</scope>
    <source>
        <strain evidence="4 5">DH-20</strain>
    </source>
</reference>
<dbReference type="RefSeq" id="WP_405286602.1">
    <property type="nucleotide sequence ID" value="NZ_JBBHLI010000003.1"/>
</dbReference>
<evidence type="ECO:0000256" key="3">
    <source>
        <dbReference type="SAM" id="SignalP"/>
    </source>
</evidence>
<keyword evidence="5" id="KW-1185">Reference proteome</keyword>
<comment type="caution">
    <text evidence="4">The sequence shown here is derived from an EMBL/GenBank/DDBJ whole genome shotgun (WGS) entry which is preliminary data.</text>
</comment>
<feature type="signal peptide" evidence="3">
    <location>
        <begin position="1"/>
        <end position="22"/>
    </location>
</feature>
<dbReference type="EMBL" id="JBBHLI010000003">
    <property type="protein sequence ID" value="MEK9500755.1"/>
    <property type="molecule type" value="Genomic_DNA"/>
</dbReference>
<comment type="similarity">
    <text evidence="1">Belongs to the CsgA/CsgB family.</text>
</comment>
<accession>A0ABU9EA09</accession>
<evidence type="ECO:0000256" key="1">
    <source>
        <dbReference type="ARBA" id="ARBA00009766"/>
    </source>
</evidence>
<feature type="chain" id="PRO_5047535803" evidence="3">
    <location>
        <begin position="23"/>
        <end position="199"/>
    </location>
</feature>
<evidence type="ECO:0000313" key="5">
    <source>
        <dbReference type="Proteomes" id="UP001484239"/>
    </source>
</evidence>